<sequence length="256" mass="29226">MSDRDVSWKGHPLVREVGSLCPRLPAPEQPKKSASETKVKLTEEAEIPDQLKIPDTPAKLLDSETYRWPCWACRIKFLAKKDDKLTTSTKGPKNRLRGIEDRAVQEFIIKAELRRAKIDTSKLFEEKPEKHKPIVDIDNLDPFSDTVMTAPEGFEEIWAIHPLGSMGDVETWLVRRVVIISVIPLNEQRRAKEPRSQGAKERCRVDRCCRTVEARDPLVSRSKRGSGRAELEARRSMARILLMRSRPGSHWLSAEA</sequence>
<dbReference type="EMBL" id="LN649231">
    <property type="protein sequence ID" value="CEI70687.1"/>
    <property type="molecule type" value="Genomic_DNA"/>
</dbReference>
<accession>A0A2L2TX70</accession>
<evidence type="ECO:0000313" key="3">
    <source>
        <dbReference type="Proteomes" id="UP000245910"/>
    </source>
</evidence>
<proteinExistence type="predicted"/>
<evidence type="ECO:0000313" key="2">
    <source>
        <dbReference type="EMBL" id="CEI70687.1"/>
    </source>
</evidence>
<evidence type="ECO:0000256" key="1">
    <source>
        <dbReference type="SAM" id="MobiDB-lite"/>
    </source>
</evidence>
<organism evidence="2 3">
    <name type="scientific">Fusarium venenatum</name>
    <dbReference type="NCBI Taxonomy" id="56646"/>
    <lineage>
        <taxon>Eukaryota</taxon>
        <taxon>Fungi</taxon>
        <taxon>Dikarya</taxon>
        <taxon>Ascomycota</taxon>
        <taxon>Pezizomycotina</taxon>
        <taxon>Sordariomycetes</taxon>
        <taxon>Hypocreomycetidae</taxon>
        <taxon>Hypocreales</taxon>
        <taxon>Nectriaceae</taxon>
        <taxon>Fusarium</taxon>
    </lineage>
</organism>
<reference evidence="3" key="1">
    <citation type="submission" date="2014-10" db="EMBL/GenBank/DDBJ databases">
        <authorList>
            <person name="King R."/>
        </authorList>
    </citation>
    <scope>NUCLEOTIDE SEQUENCE [LARGE SCALE GENOMIC DNA]</scope>
    <source>
        <strain evidence="3">A3/5</strain>
    </source>
</reference>
<name>A0A2L2TX70_9HYPO</name>
<dbReference type="Proteomes" id="UP000245910">
    <property type="component" value="Chromosome III"/>
</dbReference>
<keyword evidence="3" id="KW-1185">Reference proteome</keyword>
<feature type="region of interest" description="Disordered" evidence="1">
    <location>
        <begin position="19"/>
        <end position="39"/>
    </location>
</feature>
<dbReference type="AlphaFoldDB" id="A0A2L2TX70"/>
<feature type="compositionally biased region" description="Basic and acidic residues" evidence="1">
    <location>
        <begin position="29"/>
        <end position="39"/>
    </location>
</feature>
<protein>
    <submittedName>
        <fullName evidence="2">Uncharacterized protein</fullName>
    </submittedName>
</protein>